<reference evidence="1" key="1">
    <citation type="submission" date="2021-01" db="EMBL/GenBank/DDBJ databases">
        <authorList>
            <consortium name="Genoscope - CEA"/>
            <person name="William W."/>
        </authorList>
    </citation>
    <scope>NUCLEOTIDE SEQUENCE</scope>
</reference>
<evidence type="ECO:0000313" key="2">
    <source>
        <dbReference type="Proteomes" id="UP000689195"/>
    </source>
</evidence>
<dbReference type="EMBL" id="CAJJDO010000071">
    <property type="protein sequence ID" value="CAD8179363.1"/>
    <property type="molecule type" value="Genomic_DNA"/>
</dbReference>
<keyword evidence="2" id="KW-1185">Reference proteome</keyword>
<gene>
    <name evidence="1" type="ORF">PPENT_87.1.T0710217</name>
</gene>
<comment type="caution">
    <text evidence="1">The sequence shown here is derived from an EMBL/GenBank/DDBJ whole genome shotgun (WGS) entry which is preliminary data.</text>
</comment>
<name>A0A8S1VSY2_9CILI</name>
<dbReference type="AlphaFoldDB" id="A0A8S1VSY2"/>
<dbReference type="Proteomes" id="UP000689195">
    <property type="component" value="Unassembled WGS sequence"/>
</dbReference>
<proteinExistence type="predicted"/>
<accession>A0A8S1VSY2</accession>
<evidence type="ECO:0000313" key="1">
    <source>
        <dbReference type="EMBL" id="CAD8179363.1"/>
    </source>
</evidence>
<protein>
    <submittedName>
        <fullName evidence="1">Uncharacterized protein</fullName>
    </submittedName>
</protein>
<sequence>MKPKDKRIELIRTRFIDRVNIHLKKPKNDKAYNKLGCIKLFQEGLKCYNSVIQPKNKATQN</sequence>
<organism evidence="1 2">
    <name type="scientific">Paramecium pentaurelia</name>
    <dbReference type="NCBI Taxonomy" id="43138"/>
    <lineage>
        <taxon>Eukaryota</taxon>
        <taxon>Sar</taxon>
        <taxon>Alveolata</taxon>
        <taxon>Ciliophora</taxon>
        <taxon>Intramacronucleata</taxon>
        <taxon>Oligohymenophorea</taxon>
        <taxon>Peniculida</taxon>
        <taxon>Parameciidae</taxon>
        <taxon>Paramecium</taxon>
    </lineage>
</organism>